<name>A0A2W4ZS01_9BACT</name>
<dbReference type="Gene3D" id="3.90.1200.10">
    <property type="match status" value="1"/>
</dbReference>
<dbReference type="AlphaFoldDB" id="A0A2W4ZS01"/>
<sequence>MGFVHGDFHLQNLMRLDHDLGVLDFQGAMYGPMPYDLANLLEDIRVDIPNDIHDAMIARYSGGNPDFAQWFRIMATQFHCRILGQVLRLAIAGGRPGFLKFIPRVQNYIVRGLQDPALAPLARWMREEKINMAAEGCFEPDRVKNFIRPDAF</sequence>
<evidence type="ECO:0000259" key="1">
    <source>
        <dbReference type="Pfam" id="PF01636"/>
    </source>
</evidence>
<evidence type="ECO:0000313" key="3">
    <source>
        <dbReference type="Proteomes" id="UP000249557"/>
    </source>
</evidence>
<feature type="domain" description="Aminoglycoside phosphotransferase" evidence="1">
    <location>
        <begin position="2"/>
        <end position="69"/>
    </location>
</feature>
<dbReference type="Proteomes" id="UP000249557">
    <property type="component" value="Unassembled WGS sequence"/>
</dbReference>
<comment type="caution">
    <text evidence="2">The sequence shown here is derived from an EMBL/GenBank/DDBJ whole genome shotgun (WGS) entry which is preliminary data.</text>
</comment>
<gene>
    <name evidence="2" type="ORF">DI626_08625</name>
</gene>
<dbReference type="EMBL" id="QFNK01000189">
    <property type="protein sequence ID" value="PZO84027.1"/>
    <property type="molecule type" value="Genomic_DNA"/>
</dbReference>
<dbReference type="SUPFAM" id="SSF56112">
    <property type="entry name" value="Protein kinase-like (PK-like)"/>
    <property type="match status" value="1"/>
</dbReference>
<dbReference type="InterPro" id="IPR011009">
    <property type="entry name" value="Kinase-like_dom_sf"/>
</dbReference>
<evidence type="ECO:0000313" key="2">
    <source>
        <dbReference type="EMBL" id="PZO84027.1"/>
    </source>
</evidence>
<dbReference type="Pfam" id="PF01636">
    <property type="entry name" value="APH"/>
    <property type="match status" value="1"/>
</dbReference>
<dbReference type="InterPro" id="IPR002575">
    <property type="entry name" value="Aminoglycoside_PTrfase"/>
</dbReference>
<proteinExistence type="predicted"/>
<accession>A0A2W4ZS01</accession>
<reference evidence="2 3" key="1">
    <citation type="submission" date="2017-08" db="EMBL/GenBank/DDBJ databases">
        <title>Infants hospitalized years apart are colonized by the same room-sourced microbial strains.</title>
        <authorList>
            <person name="Brooks B."/>
            <person name="Olm M.R."/>
            <person name="Firek B.A."/>
            <person name="Baker R."/>
            <person name="Thomas B.C."/>
            <person name="Morowitz M.J."/>
            <person name="Banfield J.F."/>
        </authorList>
    </citation>
    <scope>NUCLEOTIDE SEQUENCE [LARGE SCALE GENOMIC DNA]</scope>
    <source>
        <strain evidence="2">S2_018_000_R2_104</strain>
    </source>
</reference>
<organism evidence="2 3">
    <name type="scientific">Micavibrio aeruginosavorus</name>
    <dbReference type="NCBI Taxonomy" id="349221"/>
    <lineage>
        <taxon>Bacteria</taxon>
        <taxon>Pseudomonadati</taxon>
        <taxon>Bdellovibrionota</taxon>
        <taxon>Bdellovibrionia</taxon>
        <taxon>Bdellovibrionales</taxon>
        <taxon>Pseudobdellovibrionaceae</taxon>
        <taxon>Micavibrio</taxon>
    </lineage>
</organism>
<protein>
    <recommendedName>
        <fullName evidence="1">Aminoglycoside phosphotransferase domain-containing protein</fullName>
    </recommendedName>
</protein>